<evidence type="ECO:0000313" key="3">
    <source>
        <dbReference type="Proteomes" id="UP000181998"/>
    </source>
</evidence>
<proteinExistence type="predicted"/>
<dbReference type="EMBL" id="QAOL01000006">
    <property type="protein sequence ID" value="PTQ87341.1"/>
    <property type="molecule type" value="Genomic_DNA"/>
</dbReference>
<evidence type="ECO:0000313" key="4">
    <source>
        <dbReference type="Proteomes" id="UP000244110"/>
    </source>
</evidence>
<reference evidence="1 4" key="2">
    <citation type="submission" date="2018-04" db="EMBL/GenBank/DDBJ databases">
        <title>Active sludge and wastewater microbial communities from Klosterneuburg, Austria.</title>
        <authorList>
            <person name="Wagner M."/>
        </authorList>
    </citation>
    <scope>NUCLEOTIDE SEQUENCE [LARGE SCALE GENOMIC DNA]</scope>
    <source>
        <strain evidence="1 4">Nm4</strain>
    </source>
</reference>
<evidence type="ECO:0000313" key="1">
    <source>
        <dbReference type="EMBL" id="PTQ87341.1"/>
    </source>
</evidence>
<evidence type="ECO:0000313" key="2">
    <source>
        <dbReference type="EMBL" id="SEP89401.1"/>
    </source>
</evidence>
<dbReference type="Proteomes" id="UP000181998">
    <property type="component" value="Unassembled WGS sequence"/>
</dbReference>
<name>A0A1H9BL19_9PROT</name>
<organism evidence="2 3">
    <name type="scientific">Nitrosomonas ureae</name>
    <dbReference type="NCBI Taxonomy" id="44577"/>
    <lineage>
        <taxon>Bacteria</taxon>
        <taxon>Pseudomonadati</taxon>
        <taxon>Pseudomonadota</taxon>
        <taxon>Betaproteobacteria</taxon>
        <taxon>Nitrosomonadales</taxon>
        <taxon>Nitrosomonadaceae</taxon>
        <taxon>Nitrosomonas</taxon>
    </lineage>
</organism>
<dbReference type="RefSeq" id="WP_181258553.1">
    <property type="nucleotide sequence ID" value="NZ_QAOL01000006.1"/>
</dbReference>
<sequence>MGELAQVKMECDFIKSVMEIQPVIATLLKFSESGFHVGRVRSPSEKMPGWN</sequence>
<reference evidence="2 3" key="1">
    <citation type="submission" date="2016-10" db="EMBL/GenBank/DDBJ databases">
        <authorList>
            <person name="de Groot N.N."/>
        </authorList>
    </citation>
    <scope>NUCLEOTIDE SEQUENCE [LARGE SCALE GENOMIC DNA]</scope>
    <source>
        <strain evidence="2 3">Nm9</strain>
    </source>
</reference>
<dbReference type="Proteomes" id="UP000244110">
    <property type="component" value="Unassembled WGS sequence"/>
</dbReference>
<dbReference type="EMBL" id="FOFX01000009">
    <property type="protein sequence ID" value="SEP89401.1"/>
    <property type="molecule type" value="Genomic_DNA"/>
</dbReference>
<accession>A0A1H9BL19</accession>
<gene>
    <name evidence="1" type="ORF">C8R28_1006103</name>
    <name evidence="2" type="ORF">SAMN05421510_10095</name>
</gene>
<protein>
    <submittedName>
        <fullName evidence="2">Uncharacterized protein</fullName>
    </submittedName>
</protein>
<dbReference type="AlphaFoldDB" id="A0A1H9BL19"/>